<protein>
    <submittedName>
        <fullName evidence="1">Uncharacterized protein</fullName>
    </submittedName>
</protein>
<proteinExistence type="predicted"/>
<reference evidence="1" key="1">
    <citation type="submission" date="2023-04" db="EMBL/GenBank/DDBJ databases">
        <title>Draft Genome sequencing of Naganishia species isolated from polar environments using Oxford Nanopore Technology.</title>
        <authorList>
            <person name="Leo P."/>
            <person name="Venkateswaran K."/>
        </authorList>
    </citation>
    <scope>NUCLEOTIDE SEQUENCE</scope>
    <source>
        <strain evidence="1">MNA-CCFEE 5261</strain>
    </source>
</reference>
<name>A0ACC2VDV3_9TREE</name>
<sequence>MSPKEENVDLRALSSIDTSLDSSGRITVYPSTVKLLADLAIIFKRLRERIAQQCFPGSTEGELKEKGLACYDSMAEFIKESKALFPSIGEFIEIGTPPVNPSAQVVVQVKKSKLVWIGYLGKFSTVGFLDDASMEVREYISEVERNDPSHLLKNAATVWNELQASPELAPLAPQIEELMPNEDFDDEDDQFCYSDSQAADDCSMKSGSFVAETSTAENSELRKEGKLKDSGTIASPSEGLDSSSLRTGSQTFTGSSEIENWLQDVRDSSRSLNPVPAWSRSVKDP</sequence>
<accession>A0ACC2VDV3</accession>
<organism evidence="1 2">
    <name type="scientific">Naganishia cerealis</name>
    <dbReference type="NCBI Taxonomy" id="610337"/>
    <lineage>
        <taxon>Eukaryota</taxon>
        <taxon>Fungi</taxon>
        <taxon>Dikarya</taxon>
        <taxon>Basidiomycota</taxon>
        <taxon>Agaricomycotina</taxon>
        <taxon>Tremellomycetes</taxon>
        <taxon>Filobasidiales</taxon>
        <taxon>Filobasidiaceae</taxon>
        <taxon>Naganishia</taxon>
    </lineage>
</organism>
<dbReference type="EMBL" id="JASBWR010000085">
    <property type="protein sequence ID" value="KAJ9097492.1"/>
    <property type="molecule type" value="Genomic_DNA"/>
</dbReference>
<keyword evidence="2" id="KW-1185">Reference proteome</keyword>
<dbReference type="Proteomes" id="UP001241377">
    <property type="component" value="Unassembled WGS sequence"/>
</dbReference>
<gene>
    <name evidence="1" type="ORF">QFC19_006764</name>
</gene>
<evidence type="ECO:0000313" key="2">
    <source>
        <dbReference type="Proteomes" id="UP001241377"/>
    </source>
</evidence>
<comment type="caution">
    <text evidence="1">The sequence shown here is derived from an EMBL/GenBank/DDBJ whole genome shotgun (WGS) entry which is preliminary data.</text>
</comment>
<evidence type="ECO:0000313" key="1">
    <source>
        <dbReference type="EMBL" id="KAJ9097492.1"/>
    </source>
</evidence>